<keyword evidence="5 11" id="KW-0862">Zinc</keyword>
<evidence type="ECO:0000256" key="6">
    <source>
        <dbReference type="ARBA" id="ARBA00023015"/>
    </source>
</evidence>
<dbReference type="SUPFAM" id="SSF57716">
    <property type="entry name" value="Glucocorticoid receptor-like (DNA-binding domain)"/>
    <property type="match status" value="1"/>
</dbReference>
<dbReference type="PROSITE" id="PS50056">
    <property type="entry name" value="TYR_PHOSPHATASE_2"/>
    <property type="match status" value="1"/>
</dbReference>
<dbReference type="SMART" id="SM00404">
    <property type="entry name" value="PTPc_motif"/>
    <property type="match status" value="1"/>
</dbReference>
<evidence type="ECO:0000256" key="12">
    <source>
        <dbReference type="SAM" id="MobiDB-lite"/>
    </source>
</evidence>
<feature type="domain" description="NR LBD" evidence="16">
    <location>
        <begin position="205"/>
        <end position="432"/>
    </location>
</feature>
<dbReference type="Pfam" id="PF00105">
    <property type="entry name" value="zf-C4"/>
    <property type="match status" value="1"/>
</dbReference>
<dbReference type="PROSITE" id="PS51843">
    <property type="entry name" value="NR_LBD"/>
    <property type="match status" value="1"/>
</dbReference>
<evidence type="ECO:0000256" key="5">
    <source>
        <dbReference type="ARBA" id="ARBA00022833"/>
    </source>
</evidence>
<keyword evidence="6 11" id="KW-0805">Transcription regulation</keyword>
<evidence type="ECO:0000256" key="7">
    <source>
        <dbReference type="ARBA" id="ARBA00023125"/>
    </source>
</evidence>
<dbReference type="Pfam" id="PF00102">
    <property type="entry name" value="Y_phosphatase"/>
    <property type="match status" value="1"/>
</dbReference>
<reference evidence="17 18" key="1">
    <citation type="submission" date="2023-08" db="EMBL/GenBank/DDBJ databases">
        <title>A Necator americanus chromosomal reference genome.</title>
        <authorList>
            <person name="Ilik V."/>
            <person name="Petrzelkova K.J."/>
            <person name="Pardy F."/>
            <person name="Fuh T."/>
            <person name="Niatou-Singa F.S."/>
            <person name="Gouil Q."/>
            <person name="Baker L."/>
            <person name="Ritchie M.E."/>
            <person name="Jex A.R."/>
            <person name="Gazzola D."/>
            <person name="Li H."/>
            <person name="Toshio Fujiwara R."/>
            <person name="Zhan B."/>
            <person name="Aroian R.V."/>
            <person name="Pafco B."/>
            <person name="Schwarz E.M."/>
        </authorList>
    </citation>
    <scope>NUCLEOTIDE SEQUENCE [LARGE SCALE GENOMIC DNA]</scope>
    <source>
        <strain evidence="17 18">Aroian</strain>
        <tissue evidence="17">Whole animal</tissue>
    </source>
</reference>
<evidence type="ECO:0000256" key="9">
    <source>
        <dbReference type="ARBA" id="ARBA00023170"/>
    </source>
</evidence>
<dbReference type="InterPro" id="IPR049636">
    <property type="entry name" value="HNF4-like_DBD"/>
</dbReference>
<keyword evidence="18" id="KW-1185">Reference proteome</keyword>
<feature type="domain" description="Nuclear receptor" evidence="15">
    <location>
        <begin position="32"/>
        <end position="109"/>
    </location>
</feature>
<name>A0ABR1E9H0_NECAM</name>
<protein>
    <recommendedName>
        <fullName evidence="19">Zinc finger, C4 type</fullName>
    </recommendedName>
</protein>
<evidence type="ECO:0000259" key="15">
    <source>
        <dbReference type="PROSITE" id="PS51030"/>
    </source>
</evidence>
<dbReference type="PROSITE" id="PS51030">
    <property type="entry name" value="NUCLEAR_REC_DBD_2"/>
    <property type="match status" value="1"/>
</dbReference>
<evidence type="ECO:0000256" key="2">
    <source>
        <dbReference type="ARBA" id="ARBA00005993"/>
    </source>
</evidence>
<evidence type="ECO:0000256" key="3">
    <source>
        <dbReference type="ARBA" id="ARBA00022723"/>
    </source>
</evidence>
<evidence type="ECO:0000259" key="13">
    <source>
        <dbReference type="PROSITE" id="PS50054"/>
    </source>
</evidence>
<keyword evidence="4 11" id="KW-0863">Zinc-finger</keyword>
<dbReference type="PANTHER" id="PTHR24083">
    <property type="entry name" value="NUCLEAR HORMONE RECEPTOR"/>
    <property type="match status" value="1"/>
</dbReference>
<feature type="domain" description="Tyrosine specific protein phosphatases" evidence="14">
    <location>
        <begin position="587"/>
        <end position="653"/>
    </location>
</feature>
<keyword evidence="3 11" id="KW-0479">Metal-binding</keyword>
<keyword evidence="8 11" id="KW-0804">Transcription</keyword>
<evidence type="ECO:0000256" key="8">
    <source>
        <dbReference type="ARBA" id="ARBA00023163"/>
    </source>
</evidence>
<keyword evidence="7 11" id="KW-0238">DNA-binding</keyword>
<organism evidence="17 18">
    <name type="scientific">Necator americanus</name>
    <name type="common">Human hookworm</name>
    <dbReference type="NCBI Taxonomy" id="51031"/>
    <lineage>
        <taxon>Eukaryota</taxon>
        <taxon>Metazoa</taxon>
        <taxon>Ecdysozoa</taxon>
        <taxon>Nematoda</taxon>
        <taxon>Chromadorea</taxon>
        <taxon>Rhabditida</taxon>
        <taxon>Rhabditina</taxon>
        <taxon>Rhabditomorpha</taxon>
        <taxon>Strongyloidea</taxon>
        <taxon>Ancylostomatidae</taxon>
        <taxon>Bunostominae</taxon>
        <taxon>Necator</taxon>
    </lineage>
</organism>
<dbReference type="Gene3D" id="1.10.565.10">
    <property type="entry name" value="Retinoid X Receptor"/>
    <property type="match status" value="1"/>
</dbReference>
<sequence length="680" mass="76397">MIKDISQKSEKENENIKTLTVGYTSYPKNVCPTTCAVCGDSASGYHYEVPSCNGCKTFFRRTVLAQRKYECKKGGNCFSSLPKDRRCSCRACRFQQCVAVGMNPLAIQLVGNAKDNQLLQEIINKRKYADDQEPCTSKGAKLSSSLFTVEDSLDRLIEGLVYLEIKTEKFRKSAFNPHPLHIPPLEQMLSSSSMLNLADKIGPMPNWPLPNIPVPSTDEIAKFKPGMHPLHYDEPERKNWFFFDIMSSIEWAKAIPVLHKLKRRDQIVLLKAVVLLCFNVTQAYFSYEQKSSMVIHPDGTSPGLLPSLFIKNNPMGEGFFRLITEPLIRNKIDKKEYVLLKALVLCNATVDGLSPEGQRILAAERDRYNSALFSYCMATRGVAEAPAQYAALLSLIDTLHHQAKIQKDFHRRTNEGQGSGNAEQQMRAPRGKREQPPLAPYSITVTLRALKLRRIVCDMSTGLLLYTSISSRLSVVDLNPVGDLCLNISRMGTSTTQKRITSSAAGAAYFKPAPSEILYGRMRFLITDRPSDSSIHAFIEELDKHSARAVVRVCEPTYATKPLRDHGIDVLDWEFSDGSPPPPEVIRDWLQLVRASFRDHPEQCIAVHCVAGLGRAPVLVALALIEAGMKYEDAVELIRRQRRGALNQKQLNFLEKYKPSGELRKFRYSVDGKQKSCTIM</sequence>
<dbReference type="Pfam" id="PF00104">
    <property type="entry name" value="Hormone_recep"/>
    <property type="match status" value="1"/>
</dbReference>
<dbReference type="InterPro" id="IPR000242">
    <property type="entry name" value="PTP_cat"/>
</dbReference>
<dbReference type="PROSITE" id="PS50054">
    <property type="entry name" value="TYR_PHOSPHATASE_DUAL"/>
    <property type="match status" value="1"/>
</dbReference>
<keyword evidence="10 11" id="KW-0539">Nucleus</keyword>
<comment type="subcellular location">
    <subcellularLocation>
        <location evidence="1 11">Nucleus</location>
    </subcellularLocation>
</comment>
<feature type="region of interest" description="Disordered" evidence="12">
    <location>
        <begin position="411"/>
        <end position="437"/>
    </location>
</feature>
<dbReference type="SUPFAM" id="SSF52799">
    <property type="entry name" value="(Phosphotyrosine protein) phosphatases II"/>
    <property type="match status" value="1"/>
</dbReference>
<dbReference type="EMBL" id="JAVFWL010000006">
    <property type="protein sequence ID" value="KAK6759319.1"/>
    <property type="molecule type" value="Genomic_DNA"/>
</dbReference>
<dbReference type="Gene3D" id="3.90.190.10">
    <property type="entry name" value="Protein tyrosine phosphatase superfamily"/>
    <property type="match status" value="1"/>
</dbReference>
<dbReference type="PRINTS" id="PR00398">
    <property type="entry name" value="STRDHORMONER"/>
</dbReference>
<dbReference type="InterPro" id="IPR000536">
    <property type="entry name" value="Nucl_hrmn_rcpt_lig-bd"/>
</dbReference>
<dbReference type="Proteomes" id="UP001303046">
    <property type="component" value="Unassembled WGS sequence"/>
</dbReference>
<evidence type="ECO:0000256" key="4">
    <source>
        <dbReference type="ARBA" id="ARBA00022771"/>
    </source>
</evidence>
<comment type="caution">
    <text evidence="17">The sequence shown here is derived from an EMBL/GenBank/DDBJ whole genome shotgun (WGS) entry which is preliminary data.</text>
</comment>
<dbReference type="InterPro" id="IPR013088">
    <property type="entry name" value="Znf_NHR/GATA"/>
</dbReference>
<evidence type="ECO:0000313" key="17">
    <source>
        <dbReference type="EMBL" id="KAK6759319.1"/>
    </source>
</evidence>
<dbReference type="InterPro" id="IPR000387">
    <property type="entry name" value="Tyr_Pase_dom"/>
</dbReference>
<dbReference type="InterPro" id="IPR050274">
    <property type="entry name" value="Nuclear_hormone_rcpt_NR2"/>
</dbReference>
<evidence type="ECO:0008006" key="19">
    <source>
        <dbReference type="Google" id="ProtNLM"/>
    </source>
</evidence>
<dbReference type="PROSITE" id="PS00031">
    <property type="entry name" value="NUCLEAR_REC_DBD_1"/>
    <property type="match status" value="1"/>
</dbReference>
<dbReference type="CDD" id="cd06960">
    <property type="entry name" value="NR_DBD_HNF4A"/>
    <property type="match status" value="1"/>
</dbReference>
<dbReference type="PRINTS" id="PR00047">
    <property type="entry name" value="STROIDFINGER"/>
</dbReference>
<evidence type="ECO:0000256" key="1">
    <source>
        <dbReference type="ARBA" id="ARBA00004123"/>
    </source>
</evidence>
<dbReference type="InterPro" id="IPR001628">
    <property type="entry name" value="Znf_hrmn_rcpt"/>
</dbReference>
<evidence type="ECO:0000259" key="14">
    <source>
        <dbReference type="PROSITE" id="PS50056"/>
    </source>
</evidence>
<comment type="similarity">
    <text evidence="2 11">Belongs to the nuclear hormone receptor family.</text>
</comment>
<dbReference type="CDD" id="cd14500">
    <property type="entry name" value="PTP-IVa"/>
    <property type="match status" value="1"/>
</dbReference>
<dbReference type="InterPro" id="IPR001723">
    <property type="entry name" value="Nuclear_hrmn_rcpt"/>
</dbReference>
<evidence type="ECO:0000256" key="10">
    <source>
        <dbReference type="ARBA" id="ARBA00023242"/>
    </source>
</evidence>
<dbReference type="SMART" id="SM00430">
    <property type="entry name" value="HOLI"/>
    <property type="match status" value="1"/>
</dbReference>
<dbReference type="SMART" id="SM00399">
    <property type="entry name" value="ZnF_C4"/>
    <property type="match status" value="1"/>
</dbReference>
<dbReference type="CDD" id="cd06157">
    <property type="entry name" value="NR_LBD"/>
    <property type="match status" value="1"/>
</dbReference>
<proteinExistence type="inferred from homology"/>
<evidence type="ECO:0000259" key="16">
    <source>
        <dbReference type="PROSITE" id="PS51843"/>
    </source>
</evidence>
<dbReference type="InterPro" id="IPR035500">
    <property type="entry name" value="NHR-like_dom_sf"/>
</dbReference>
<dbReference type="InterPro" id="IPR003595">
    <property type="entry name" value="Tyr_Pase_cat"/>
</dbReference>
<evidence type="ECO:0000313" key="18">
    <source>
        <dbReference type="Proteomes" id="UP001303046"/>
    </source>
</evidence>
<feature type="domain" description="Tyrosine-protein phosphatase" evidence="13">
    <location>
        <begin position="513"/>
        <end position="666"/>
    </location>
</feature>
<dbReference type="SUPFAM" id="SSF48508">
    <property type="entry name" value="Nuclear receptor ligand-binding domain"/>
    <property type="match status" value="1"/>
</dbReference>
<dbReference type="Gene3D" id="3.30.50.10">
    <property type="entry name" value="Erythroid Transcription Factor GATA-1, subunit A"/>
    <property type="match status" value="1"/>
</dbReference>
<dbReference type="InterPro" id="IPR020422">
    <property type="entry name" value="TYR_PHOSPHATASE_DUAL_dom"/>
</dbReference>
<accession>A0ABR1E9H0</accession>
<gene>
    <name evidence="17" type="primary">Necator_chrX.g21273</name>
    <name evidence="17" type="ORF">RB195_021112</name>
</gene>
<dbReference type="InterPro" id="IPR029021">
    <property type="entry name" value="Prot-tyrosine_phosphatase-like"/>
</dbReference>
<evidence type="ECO:0000256" key="11">
    <source>
        <dbReference type="RuleBase" id="RU004334"/>
    </source>
</evidence>
<keyword evidence="9 11" id="KW-0675">Receptor</keyword>